<evidence type="ECO:0000313" key="4">
    <source>
        <dbReference type="EMBL" id="EER23491.1"/>
    </source>
</evidence>
<dbReference type="AlphaFoldDB" id="C5PG38"/>
<dbReference type="InterPro" id="IPR010987">
    <property type="entry name" value="Glutathione-S-Trfase_C-like"/>
</dbReference>
<organism evidence="4 5">
    <name type="scientific">Coccidioides posadasii (strain C735)</name>
    <name type="common">Valley fever fungus</name>
    <dbReference type="NCBI Taxonomy" id="222929"/>
    <lineage>
        <taxon>Eukaryota</taxon>
        <taxon>Fungi</taxon>
        <taxon>Dikarya</taxon>
        <taxon>Ascomycota</taxon>
        <taxon>Pezizomycotina</taxon>
        <taxon>Eurotiomycetes</taxon>
        <taxon>Eurotiomycetidae</taxon>
        <taxon>Onygenales</taxon>
        <taxon>Onygenaceae</taxon>
        <taxon>Coccidioides</taxon>
    </lineage>
</organism>
<feature type="region of interest" description="Disordered" evidence="1">
    <location>
        <begin position="130"/>
        <end position="163"/>
    </location>
</feature>
<evidence type="ECO:0000256" key="1">
    <source>
        <dbReference type="SAM" id="MobiDB-lite"/>
    </source>
</evidence>
<dbReference type="InterPro" id="IPR050983">
    <property type="entry name" value="GST_Omega/HSP26"/>
</dbReference>
<dbReference type="SFLD" id="SFLDG00358">
    <property type="entry name" value="Main_(cytGST)"/>
    <property type="match status" value="1"/>
</dbReference>
<protein>
    <submittedName>
        <fullName evidence="4">Glutathione S-transferase, N-terminal domain containing protein</fullName>
    </submittedName>
</protein>
<dbReference type="OrthoDB" id="4951845at2759"/>
<dbReference type="Pfam" id="PF13417">
    <property type="entry name" value="GST_N_3"/>
    <property type="match status" value="1"/>
</dbReference>
<keyword evidence="4" id="KW-0808">Transferase</keyword>
<dbReference type="InterPro" id="IPR036282">
    <property type="entry name" value="Glutathione-S-Trfase_C_sf"/>
</dbReference>
<feature type="domain" description="GST C-terminal" evidence="3">
    <location>
        <begin position="634"/>
        <end position="770"/>
    </location>
</feature>
<feature type="compositionally biased region" description="Low complexity" evidence="1">
    <location>
        <begin position="232"/>
        <end position="243"/>
    </location>
</feature>
<dbReference type="PANTHER" id="PTHR43968:SF6">
    <property type="entry name" value="GLUTATHIONE S-TRANSFERASE OMEGA"/>
    <property type="match status" value="1"/>
</dbReference>
<accession>C5PG38</accession>
<feature type="compositionally biased region" description="Polar residues" evidence="1">
    <location>
        <begin position="153"/>
        <end position="163"/>
    </location>
</feature>
<dbReference type="HOGENOM" id="CLU_011226_7_0_1"/>
<evidence type="ECO:0000259" key="3">
    <source>
        <dbReference type="PROSITE" id="PS50405"/>
    </source>
</evidence>
<dbReference type="Gene3D" id="3.40.30.10">
    <property type="entry name" value="Glutaredoxin"/>
    <property type="match status" value="1"/>
</dbReference>
<feature type="compositionally biased region" description="Low complexity" evidence="1">
    <location>
        <begin position="136"/>
        <end position="152"/>
    </location>
</feature>
<feature type="compositionally biased region" description="Pro residues" evidence="1">
    <location>
        <begin position="16"/>
        <end position="27"/>
    </location>
</feature>
<dbReference type="Gene3D" id="1.20.1050.10">
    <property type="match status" value="1"/>
</dbReference>
<sequence>MLSSAMMDDAGSETPTNPPQLPPPQPSPELGALPRTPLNEHGLSLDRDLEAEIKNGGTHNQGQLPGDSEEPRVQEGPGQEGLKDGQAWDQIMVDAVPTTDAIATAAIVTEQAQNEPAHAAIVVDPEISTPEAQNHGSSIGQSSIQRQPRQSQTSVAPDSNSVPAITAPQYTLLESRQAAAPQHLGQPSPIPPPSPNYGLPAHPEFIQPRSNHGHPMSLPPCPPSGAPQIQHNLPSQTPSQQQQPTLQNLICHFPSPIQSSPAAPGLSNDGTSHFKNMKLIPEPPDLQRWRERLFNVEGTIVLSEEEFQTYFPHVDNVYSHRSTQRYKRKPFISHYWDCRLKGRPPGTPKSADPNKKKRKRIARERNLCDVKIKITEYFPGALTMAPDLDMGISALAGAVDSLPATSGVNAPTASQPFGVLAPSTMLPEGHPGATGARYYTIQRVNGNGANGRSVTAGGSHRHTLEESDRIKKNSVQRFLIKDEKEKKKAISYFSSPGLEYKTMRNKLLLRFLHYSRIAMTDQKQSQQLKTYHKKASGYAWLTVNKHKRESDLKLYASCFCPFVQRVWIALEVKGIPYQYIEVDPYRKPDSLLEVNPRGLVPAIRHGNWACHESTVLLEYLDDLDAGNPLLPPGKPQLRAHCRLWADHVNRHIIPCFYRLLQEQDFQKQIEYTEELKDDISKLVNASHVTGPFFLGPDISFVDIQFAPWMLRLSRVLKPYRGWPDPEKGSRWAAWVDAIEANDQIMATTSSDELYLDSYQRYAENRPDTSMLANAINSGRPLP</sequence>
<gene>
    <name evidence="4" type="ORF">CPC735_048610</name>
</gene>
<proteinExistence type="predicted"/>
<dbReference type="PROSITE" id="PS50404">
    <property type="entry name" value="GST_NTER"/>
    <property type="match status" value="1"/>
</dbReference>
<dbReference type="SFLD" id="SFLDS00019">
    <property type="entry name" value="Glutathione_Transferase_(cytos"/>
    <property type="match status" value="1"/>
</dbReference>
<dbReference type="GO" id="GO:0005737">
    <property type="term" value="C:cytoplasm"/>
    <property type="evidence" value="ECO:0007669"/>
    <property type="project" value="TreeGrafter"/>
</dbReference>
<evidence type="ECO:0000313" key="5">
    <source>
        <dbReference type="Proteomes" id="UP000009084"/>
    </source>
</evidence>
<feature type="domain" description="GST N-terminal" evidence="2">
    <location>
        <begin position="550"/>
        <end position="628"/>
    </location>
</feature>
<dbReference type="CDD" id="cd00299">
    <property type="entry name" value="GST_C_family"/>
    <property type="match status" value="1"/>
</dbReference>
<feature type="region of interest" description="Disordered" evidence="1">
    <location>
        <begin position="1"/>
        <end position="86"/>
    </location>
</feature>
<evidence type="ECO:0000259" key="2">
    <source>
        <dbReference type="PROSITE" id="PS50404"/>
    </source>
</evidence>
<dbReference type="InterPro" id="IPR036249">
    <property type="entry name" value="Thioredoxin-like_sf"/>
</dbReference>
<dbReference type="InterPro" id="IPR004045">
    <property type="entry name" value="Glutathione_S-Trfase_N"/>
</dbReference>
<feature type="compositionally biased region" description="Basic and acidic residues" evidence="1">
    <location>
        <begin position="43"/>
        <end position="53"/>
    </location>
</feature>
<dbReference type="SUPFAM" id="SSF47616">
    <property type="entry name" value="GST C-terminal domain-like"/>
    <property type="match status" value="1"/>
</dbReference>
<dbReference type="EMBL" id="ACFW01000049">
    <property type="protein sequence ID" value="EER23491.1"/>
    <property type="molecule type" value="Genomic_DNA"/>
</dbReference>
<feature type="region of interest" description="Disordered" evidence="1">
    <location>
        <begin position="178"/>
        <end position="243"/>
    </location>
</feature>
<name>C5PG38_COCP7</name>
<dbReference type="SUPFAM" id="SSF52833">
    <property type="entry name" value="Thioredoxin-like"/>
    <property type="match status" value="1"/>
</dbReference>
<dbReference type="VEuPathDB" id="FungiDB:CPC735_048610"/>
<dbReference type="Proteomes" id="UP000009084">
    <property type="component" value="Unassembled WGS sequence"/>
</dbReference>
<dbReference type="GO" id="GO:0016740">
    <property type="term" value="F:transferase activity"/>
    <property type="evidence" value="ECO:0007669"/>
    <property type="project" value="UniProtKB-KW"/>
</dbReference>
<comment type="caution">
    <text evidence="4">The sequence shown here is derived from an EMBL/GenBank/DDBJ whole genome shotgun (WGS) entry which is preliminary data.</text>
</comment>
<dbReference type="PANTHER" id="PTHR43968">
    <property type="match status" value="1"/>
</dbReference>
<dbReference type="InterPro" id="IPR040079">
    <property type="entry name" value="Glutathione_S-Trfase"/>
</dbReference>
<reference evidence="4 5" key="1">
    <citation type="journal article" date="2009" name="Genome Res.">
        <title>Comparative genomic analyses of the human fungal pathogens Coccidioides and their relatives.</title>
        <authorList>
            <person name="Sharpton T.J."/>
            <person name="Stajich J.E."/>
            <person name="Rounsley S.D."/>
            <person name="Gardner M.J."/>
            <person name="Wortman J.R."/>
            <person name="Jordar V.S."/>
            <person name="Maiti R."/>
            <person name="Kodira C.D."/>
            <person name="Neafsey D.E."/>
            <person name="Zeng Q."/>
            <person name="Hung C.-Y."/>
            <person name="McMahan C."/>
            <person name="Muszewska A."/>
            <person name="Grynberg M."/>
            <person name="Mandel M.A."/>
            <person name="Kellner E.M."/>
            <person name="Barker B.M."/>
            <person name="Galgiani J.N."/>
            <person name="Orbach M.J."/>
            <person name="Kirkland T.N."/>
            <person name="Cole G.T."/>
            <person name="Henn M.R."/>
            <person name="Birren B.W."/>
            <person name="Taylor J.W."/>
        </authorList>
    </citation>
    <scope>NUCLEOTIDE SEQUENCE [LARGE SCALE GENOMIC DNA]</scope>
    <source>
        <strain evidence="5">C735</strain>
    </source>
</reference>
<dbReference type="PROSITE" id="PS50405">
    <property type="entry name" value="GST_CTER"/>
    <property type="match status" value="1"/>
</dbReference>